<dbReference type="AlphaFoldDB" id="A0A0L6JX05"/>
<comment type="caution">
    <text evidence="10">The sequence shown here is derived from an EMBL/GenBank/DDBJ whole genome shotgun (WGS) entry which is preliminary data.</text>
</comment>
<dbReference type="eggNOG" id="COG1807">
    <property type="taxonomic scope" value="Bacteria"/>
</dbReference>
<evidence type="ECO:0000313" key="10">
    <source>
        <dbReference type="EMBL" id="KNY30383.1"/>
    </source>
</evidence>
<evidence type="ECO:0000256" key="2">
    <source>
        <dbReference type="ARBA" id="ARBA00022475"/>
    </source>
</evidence>
<dbReference type="GO" id="GO:0009103">
    <property type="term" value="P:lipopolysaccharide biosynthetic process"/>
    <property type="evidence" value="ECO:0007669"/>
    <property type="project" value="UniProtKB-ARBA"/>
</dbReference>
<evidence type="ECO:0000256" key="7">
    <source>
        <dbReference type="ARBA" id="ARBA00023136"/>
    </source>
</evidence>
<name>A0A0L6JX05_9FIRM</name>
<dbReference type="STRING" id="398512.Bccel_5663"/>
<dbReference type="GO" id="GO:0005886">
    <property type="term" value="C:plasma membrane"/>
    <property type="evidence" value="ECO:0007669"/>
    <property type="project" value="UniProtKB-SubCell"/>
</dbReference>
<dbReference type="EMBL" id="LGTC01000001">
    <property type="protein sequence ID" value="KNY30383.1"/>
    <property type="molecule type" value="Genomic_DNA"/>
</dbReference>
<dbReference type="PANTHER" id="PTHR33908">
    <property type="entry name" value="MANNOSYLTRANSFERASE YKCB-RELATED"/>
    <property type="match status" value="1"/>
</dbReference>
<feature type="transmembrane region" description="Helical" evidence="8">
    <location>
        <begin position="417"/>
        <end position="438"/>
    </location>
</feature>
<proteinExistence type="predicted"/>
<keyword evidence="3" id="KW-0328">Glycosyltransferase</keyword>
<feature type="transmembrane region" description="Helical" evidence="8">
    <location>
        <begin position="326"/>
        <end position="343"/>
    </location>
</feature>
<dbReference type="PANTHER" id="PTHR33908:SF11">
    <property type="entry name" value="MEMBRANE PROTEIN"/>
    <property type="match status" value="1"/>
</dbReference>
<keyword evidence="6 8" id="KW-1133">Transmembrane helix</keyword>
<feature type="transmembrane region" description="Helical" evidence="8">
    <location>
        <begin position="89"/>
        <end position="107"/>
    </location>
</feature>
<dbReference type="Pfam" id="PF13231">
    <property type="entry name" value="PMT_2"/>
    <property type="match status" value="1"/>
</dbReference>
<evidence type="ECO:0000256" key="3">
    <source>
        <dbReference type="ARBA" id="ARBA00022676"/>
    </source>
</evidence>
<evidence type="ECO:0000256" key="1">
    <source>
        <dbReference type="ARBA" id="ARBA00004651"/>
    </source>
</evidence>
<evidence type="ECO:0000256" key="8">
    <source>
        <dbReference type="SAM" id="Phobius"/>
    </source>
</evidence>
<dbReference type="RefSeq" id="WP_081926858.1">
    <property type="nucleotide sequence ID" value="NZ_LGTC01000001.1"/>
</dbReference>
<protein>
    <recommendedName>
        <fullName evidence="9">Glycosyltransferase RgtA/B/C/D-like domain-containing protein</fullName>
    </recommendedName>
</protein>
<reference evidence="11" key="1">
    <citation type="submission" date="2015-07" db="EMBL/GenBank/DDBJ databases">
        <title>Near-Complete Genome Sequence of the Cellulolytic Bacterium Bacteroides (Pseudobacteroides) cellulosolvens ATCC 35603.</title>
        <authorList>
            <person name="Dassa B."/>
            <person name="Utturkar S.M."/>
            <person name="Klingeman D.M."/>
            <person name="Hurt R.A."/>
            <person name="Keller M."/>
            <person name="Xu J."/>
            <person name="Reddy Y.H.K."/>
            <person name="Borovok I."/>
            <person name="Grinberg I.R."/>
            <person name="Lamed R."/>
            <person name="Zhivin O."/>
            <person name="Bayer E.A."/>
            <person name="Brown S.D."/>
        </authorList>
    </citation>
    <scope>NUCLEOTIDE SEQUENCE [LARGE SCALE GENOMIC DNA]</scope>
    <source>
        <strain evidence="11">DSM 2933</strain>
    </source>
</reference>
<feature type="transmembrane region" description="Helical" evidence="8">
    <location>
        <begin position="59"/>
        <end position="77"/>
    </location>
</feature>
<dbReference type="Proteomes" id="UP000036923">
    <property type="component" value="Unassembled WGS sequence"/>
</dbReference>
<organism evidence="10 11">
    <name type="scientific">Pseudobacteroides cellulosolvens ATCC 35603 = DSM 2933</name>
    <dbReference type="NCBI Taxonomy" id="398512"/>
    <lineage>
        <taxon>Bacteria</taxon>
        <taxon>Bacillati</taxon>
        <taxon>Bacillota</taxon>
        <taxon>Clostridia</taxon>
        <taxon>Eubacteriales</taxon>
        <taxon>Oscillospiraceae</taxon>
        <taxon>Pseudobacteroides</taxon>
    </lineage>
</organism>
<sequence>MIKILVRKGILIIPKRYQRNGDIMSNVTKANNKGRVTKNIDKKTEKMTNGLIHRMFRDFYVPILAIFLLLVFAIFFLNDKSIGTTNIQISFLIGIIPVIGYAVYLKLNRNLNIGSLAVMIIIAGILLRVVYTLYTPFTIRQHDVIGSSFSHLDYIRYVAEKLSLPDVGYCQAYHPPLHYVISAVFYKLGKIIGLSNFYSFRLVQVEMVFLNSMTLIYFYKILMEFKPKKLVTLSALAIFAFFPYNIYFSSFLNNDNTMYFFYILTVYYMIRWMKVKSKKNVVLMALFMSLTMLAKKNGIILIPTILAVFAAALVRDKANAKNIFKQAGVFILISVPLCIAYPIRNFVLFKQGLMYAPGVDFEKYANTIKNLFYIPIKGFIDQPFTQDPFTGRSELFADYVIKSSLFGEWRFDGLEKIATLLLFATAALIIIVVIYLLIQNIKLLKGYGFIFLLCLLLPFGLLFQSRLSIPVVCAQNFRYAGVGLISAAFFYGHAVNKFSNSRLKFMKYVFTFITVTFCIISAVFILKIGVAPQSVYDYSFTVELK</sequence>
<keyword evidence="11" id="KW-1185">Reference proteome</keyword>
<feature type="transmembrane region" description="Helical" evidence="8">
    <location>
        <begin position="296"/>
        <end position="314"/>
    </location>
</feature>
<evidence type="ECO:0000313" key="11">
    <source>
        <dbReference type="Proteomes" id="UP000036923"/>
    </source>
</evidence>
<evidence type="ECO:0000259" key="9">
    <source>
        <dbReference type="Pfam" id="PF13231"/>
    </source>
</evidence>
<keyword evidence="4" id="KW-0808">Transferase</keyword>
<comment type="subcellular location">
    <subcellularLocation>
        <location evidence="1">Cell membrane</location>
        <topology evidence="1">Multi-pass membrane protein</topology>
    </subcellularLocation>
</comment>
<feature type="transmembrane region" description="Helical" evidence="8">
    <location>
        <begin position="198"/>
        <end position="218"/>
    </location>
</feature>
<keyword evidence="2" id="KW-1003">Cell membrane</keyword>
<feature type="transmembrane region" description="Helical" evidence="8">
    <location>
        <begin position="230"/>
        <end position="247"/>
    </location>
</feature>
<dbReference type="InterPro" id="IPR038731">
    <property type="entry name" value="RgtA/B/C-like"/>
</dbReference>
<feature type="transmembrane region" description="Helical" evidence="8">
    <location>
        <begin position="505"/>
        <end position="526"/>
    </location>
</feature>
<keyword evidence="7 8" id="KW-0472">Membrane</keyword>
<feature type="domain" description="Glycosyltransferase RgtA/B/C/D-like" evidence="9">
    <location>
        <begin position="174"/>
        <end position="335"/>
    </location>
</feature>
<accession>A0A0L6JX05</accession>
<evidence type="ECO:0000256" key="5">
    <source>
        <dbReference type="ARBA" id="ARBA00022692"/>
    </source>
</evidence>
<dbReference type="OrthoDB" id="9765464at2"/>
<evidence type="ECO:0000256" key="6">
    <source>
        <dbReference type="ARBA" id="ARBA00022989"/>
    </source>
</evidence>
<feature type="transmembrane region" description="Helical" evidence="8">
    <location>
        <begin position="114"/>
        <end position="134"/>
    </location>
</feature>
<keyword evidence="5 8" id="KW-0812">Transmembrane</keyword>
<dbReference type="GO" id="GO:0016763">
    <property type="term" value="F:pentosyltransferase activity"/>
    <property type="evidence" value="ECO:0007669"/>
    <property type="project" value="TreeGrafter"/>
</dbReference>
<gene>
    <name evidence="10" type="ORF">Bccel_5663</name>
</gene>
<dbReference type="InterPro" id="IPR050297">
    <property type="entry name" value="LipidA_mod_glycosyltrf_83"/>
</dbReference>
<evidence type="ECO:0000256" key="4">
    <source>
        <dbReference type="ARBA" id="ARBA00022679"/>
    </source>
</evidence>
<feature type="transmembrane region" description="Helical" evidence="8">
    <location>
        <begin position="476"/>
        <end position="493"/>
    </location>
</feature>
<feature type="transmembrane region" description="Helical" evidence="8">
    <location>
        <begin position="444"/>
        <end position="464"/>
    </location>
</feature>